<name>A0A923NQ52_9FIRM</name>
<feature type="domain" description="RNA polymerase sigma-70 region 2" evidence="6">
    <location>
        <begin position="8"/>
        <end position="74"/>
    </location>
</feature>
<dbReference type="Gene3D" id="1.10.10.10">
    <property type="entry name" value="Winged helix-like DNA-binding domain superfamily/Winged helix DNA-binding domain"/>
    <property type="match status" value="1"/>
</dbReference>
<keyword evidence="5" id="KW-0804">Transcription</keyword>
<dbReference type="GO" id="GO:0006352">
    <property type="term" value="P:DNA-templated transcription initiation"/>
    <property type="evidence" value="ECO:0007669"/>
    <property type="project" value="InterPro"/>
</dbReference>
<accession>A0A923NQ52</accession>
<dbReference type="CDD" id="cd06171">
    <property type="entry name" value="Sigma70_r4"/>
    <property type="match status" value="1"/>
</dbReference>
<keyword evidence="9" id="KW-1185">Reference proteome</keyword>
<keyword evidence="4" id="KW-0238">DNA-binding</keyword>
<gene>
    <name evidence="8" type="ORF">H9L42_15345</name>
</gene>
<dbReference type="PANTHER" id="PTHR43133:SF8">
    <property type="entry name" value="RNA POLYMERASE SIGMA FACTOR HI_1459-RELATED"/>
    <property type="match status" value="1"/>
</dbReference>
<comment type="caution">
    <text evidence="8">The sequence shown here is derived from an EMBL/GenBank/DDBJ whole genome shotgun (WGS) entry which is preliminary data.</text>
</comment>
<evidence type="ECO:0000256" key="1">
    <source>
        <dbReference type="ARBA" id="ARBA00010641"/>
    </source>
</evidence>
<sequence>MKYFDEVYNQYFKDVYCYVFSLSRSQSVAEEVTQETFFRALKKIDSFRGDCDIRIWLCQIAKNEYFRMRERGRRFTEEPPPDSASSQNTEEDFIKKEETLRIYRTLHDLDEPYKEVFSMRVFGELPYKEIGLIFGKSENWARVTYYRAKQRIQSRLKEGNHG</sequence>
<keyword evidence="3" id="KW-0731">Sigma factor</keyword>
<keyword evidence="2" id="KW-0805">Transcription regulation</keyword>
<evidence type="ECO:0000259" key="6">
    <source>
        <dbReference type="Pfam" id="PF04542"/>
    </source>
</evidence>
<dbReference type="InterPro" id="IPR014284">
    <property type="entry name" value="RNA_pol_sigma-70_dom"/>
</dbReference>
<dbReference type="GO" id="GO:0016987">
    <property type="term" value="F:sigma factor activity"/>
    <property type="evidence" value="ECO:0007669"/>
    <property type="project" value="UniProtKB-KW"/>
</dbReference>
<dbReference type="AlphaFoldDB" id="A0A923NQ52"/>
<dbReference type="InterPro" id="IPR036388">
    <property type="entry name" value="WH-like_DNA-bd_sf"/>
</dbReference>
<dbReference type="EMBL" id="JACRYT010000027">
    <property type="protein sequence ID" value="MBC6681197.1"/>
    <property type="molecule type" value="Genomic_DNA"/>
</dbReference>
<dbReference type="Pfam" id="PF08281">
    <property type="entry name" value="Sigma70_r4_2"/>
    <property type="match status" value="1"/>
</dbReference>
<dbReference type="NCBIfam" id="TIGR02937">
    <property type="entry name" value="sigma70-ECF"/>
    <property type="match status" value="1"/>
</dbReference>
<dbReference type="InterPro" id="IPR039425">
    <property type="entry name" value="RNA_pol_sigma-70-like"/>
</dbReference>
<organism evidence="8 9">
    <name type="scientific">Zhenpiania hominis</name>
    <dbReference type="NCBI Taxonomy" id="2763644"/>
    <lineage>
        <taxon>Bacteria</taxon>
        <taxon>Bacillati</taxon>
        <taxon>Bacillota</taxon>
        <taxon>Clostridia</taxon>
        <taxon>Peptostreptococcales</taxon>
        <taxon>Anaerovoracaceae</taxon>
        <taxon>Zhenpiania</taxon>
    </lineage>
</organism>
<dbReference type="InterPro" id="IPR007627">
    <property type="entry name" value="RNA_pol_sigma70_r2"/>
</dbReference>
<dbReference type="InterPro" id="IPR013324">
    <property type="entry name" value="RNA_pol_sigma_r3/r4-like"/>
</dbReference>
<dbReference type="Pfam" id="PF04542">
    <property type="entry name" value="Sigma70_r2"/>
    <property type="match status" value="1"/>
</dbReference>
<dbReference type="PANTHER" id="PTHR43133">
    <property type="entry name" value="RNA POLYMERASE ECF-TYPE SIGMA FACTO"/>
    <property type="match status" value="1"/>
</dbReference>
<dbReference type="RefSeq" id="WP_187304292.1">
    <property type="nucleotide sequence ID" value="NZ_JACRYT010000027.1"/>
</dbReference>
<evidence type="ECO:0000313" key="9">
    <source>
        <dbReference type="Proteomes" id="UP000602647"/>
    </source>
</evidence>
<evidence type="ECO:0000256" key="3">
    <source>
        <dbReference type="ARBA" id="ARBA00023082"/>
    </source>
</evidence>
<evidence type="ECO:0000256" key="5">
    <source>
        <dbReference type="ARBA" id="ARBA00023163"/>
    </source>
</evidence>
<dbReference type="Proteomes" id="UP000602647">
    <property type="component" value="Unassembled WGS sequence"/>
</dbReference>
<evidence type="ECO:0000256" key="2">
    <source>
        <dbReference type="ARBA" id="ARBA00023015"/>
    </source>
</evidence>
<dbReference type="GO" id="GO:0003677">
    <property type="term" value="F:DNA binding"/>
    <property type="evidence" value="ECO:0007669"/>
    <property type="project" value="UniProtKB-KW"/>
</dbReference>
<reference evidence="8" key="1">
    <citation type="submission" date="2020-08" db="EMBL/GenBank/DDBJ databases">
        <title>Genome public.</title>
        <authorList>
            <person name="Liu C."/>
            <person name="Sun Q."/>
        </authorList>
    </citation>
    <scope>NUCLEOTIDE SEQUENCE</scope>
    <source>
        <strain evidence="8">BX12</strain>
    </source>
</reference>
<dbReference type="SUPFAM" id="SSF88946">
    <property type="entry name" value="Sigma2 domain of RNA polymerase sigma factors"/>
    <property type="match status" value="1"/>
</dbReference>
<dbReference type="InterPro" id="IPR013249">
    <property type="entry name" value="RNA_pol_sigma70_r4_t2"/>
</dbReference>
<evidence type="ECO:0000256" key="4">
    <source>
        <dbReference type="ARBA" id="ARBA00023125"/>
    </source>
</evidence>
<protein>
    <submittedName>
        <fullName evidence="8">Sigma-70 family RNA polymerase sigma factor</fullName>
    </submittedName>
</protein>
<evidence type="ECO:0000259" key="7">
    <source>
        <dbReference type="Pfam" id="PF08281"/>
    </source>
</evidence>
<evidence type="ECO:0000313" key="8">
    <source>
        <dbReference type="EMBL" id="MBC6681197.1"/>
    </source>
</evidence>
<comment type="similarity">
    <text evidence="1">Belongs to the sigma-70 factor family. ECF subfamily.</text>
</comment>
<feature type="domain" description="RNA polymerase sigma factor 70 region 4 type 2" evidence="7">
    <location>
        <begin position="100"/>
        <end position="152"/>
    </location>
</feature>
<proteinExistence type="inferred from homology"/>
<dbReference type="InterPro" id="IPR013325">
    <property type="entry name" value="RNA_pol_sigma_r2"/>
</dbReference>
<dbReference type="Gene3D" id="1.10.1740.10">
    <property type="match status" value="1"/>
</dbReference>
<dbReference type="SUPFAM" id="SSF88659">
    <property type="entry name" value="Sigma3 and sigma4 domains of RNA polymerase sigma factors"/>
    <property type="match status" value="1"/>
</dbReference>